<dbReference type="RefSeq" id="YP_009059775.1">
    <property type="nucleotide sequence ID" value="NC_024945.1"/>
</dbReference>
<dbReference type="PANTHER" id="PTHR33370:SF1">
    <property type="entry name" value="TRANSLATION INITIATION FACTOR IF-1, CHLOROPLASTIC"/>
    <property type="match status" value="1"/>
</dbReference>
<dbReference type="PROSITE" id="PS50832">
    <property type="entry name" value="S1_IF1_TYPE"/>
    <property type="match status" value="1"/>
</dbReference>
<dbReference type="GO" id="GO:0003743">
    <property type="term" value="F:translation initiation factor activity"/>
    <property type="evidence" value="ECO:0007669"/>
    <property type="project" value="UniProtKB-UniRule"/>
</dbReference>
<dbReference type="GO" id="GO:0003723">
    <property type="term" value="F:RNA binding"/>
    <property type="evidence" value="ECO:0007669"/>
    <property type="project" value="InterPro"/>
</dbReference>
<name>A0A090A220_9CONI</name>
<feature type="domain" description="S1-like" evidence="7">
    <location>
        <begin position="12"/>
        <end position="76"/>
    </location>
</feature>
<dbReference type="PANTHER" id="PTHR33370">
    <property type="entry name" value="TRANSLATION INITIATION FACTOR IF-1, CHLOROPLASTIC"/>
    <property type="match status" value="1"/>
</dbReference>
<protein>
    <submittedName>
        <fullName evidence="8">Translation initiation factor 1</fullName>
    </submittedName>
</protein>
<dbReference type="InterPro" id="IPR012340">
    <property type="entry name" value="NA-bd_OB-fold"/>
</dbReference>
<evidence type="ECO:0000256" key="6">
    <source>
        <dbReference type="PROSITE-ProRule" id="PRU00181"/>
    </source>
</evidence>
<keyword evidence="5 6" id="KW-0648">Protein biosynthesis</keyword>
<dbReference type="GO" id="GO:0043022">
    <property type="term" value="F:ribosome binding"/>
    <property type="evidence" value="ECO:0007669"/>
    <property type="project" value="TreeGrafter"/>
</dbReference>
<accession>A0A090A220</accession>
<comment type="subunit">
    <text evidence="3">Component of the 30S ribosomal translation pre-initiation complex which assembles on the 30S ribosome in the order IF-2 and IF-3, IF-1 and N-formylmethionyl-tRNA(fMet); mRNA recruitment can occur at any time during PIC assembly.</text>
</comment>
<dbReference type="NCBIfam" id="TIGR00008">
    <property type="entry name" value="infA"/>
    <property type="match status" value="1"/>
</dbReference>
<dbReference type="EMBL" id="AP014574">
    <property type="protein sequence ID" value="BAP47765.1"/>
    <property type="molecule type" value="Genomic_DNA"/>
</dbReference>
<evidence type="ECO:0000256" key="1">
    <source>
        <dbReference type="ARBA" id="ARBA00003935"/>
    </source>
</evidence>
<dbReference type="AlphaFoldDB" id="A0A090A220"/>
<evidence type="ECO:0000313" key="8">
    <source>
        <dbReference type="EMBL" id="BAP47765.1"/>
    </source>
</evidence>
<dbReference type="GeneID" id="20466301"/>
<keyword evidence="4 6" id="KW-0396">Initiation factor</keyword>
<evidence type="ECO:0000256" key="5">
    <source>
        <dbReference type="ARBA" id="ARBA00022917"/>
    </source>
</evidence>
<sequence length="81" mass="9278">MTNKSKEYYIIVEGIVTEEFPDGLFTVHLDNGLDVVACLSAKIRYRFTGVLIGDRVKVELAPYLFYRAGRIIFRFPTKSKS</sequence>
<evidence type="ECO:0000256" key="2">
    <source>
        <dbReference type="ARBA" id="ARBA00010939"/>
    </source>
</evidence>
<organism evidence="8">
    <name type="scientific">Amentotaxus formosana</name>
    <dbReference type="NCBI Taxonomy" id="50176"/>
    <lineage>
        <taxon>Eukaryota</taxon>
        <taxon>Viridiplantae</taxon>
        <taxon>Streptophyta</taxon>
        <taxon>Embryophyta</taxon>
        <taxon>Tracheophyta</taxon>
        <taxon>Spermatophyta</taxon>
        <taxon>Pinopsida</taxon>
        <taxon>Pinidae</taxon>
        <taxon>Conifers II</taxon>
        <taxon>Cupressales</taxon>
        <taxon>Taxaceae</taxon>
        <taxon>Amentotaxus</taxon>
    </lineage>
</organism>
<gene>
    <name evidence="8" type="primary">infA</name>
</gene>
<proteinExistence type="inferred from homology"/>
<reference evidence="8" key="2">
    <citation type="submission" date="2014-04" db="EMBL/GenBank/DDBJ databases">
        <authorList>
            <person name="Hsu CY."/>
            <person name="Wu CS."/>
            <person name="Chaw SM."/>
        </authorList>
    </citation>
    <scope>NUCLEOTIDE SEQUENCE</scope>
</reference>
<dbReference type="SUPFAM" id="SSF50249">
    <property type="entry name" value="Nucleic acid-binding proteins"/>
    <property type="match status" value="1"/>
</dbReference>
<keyword evidence="8" id="KW-0934">Plastid</keyword>
<geneLocation type="chloroplast" evidence="8"/>
<evidence type="ECO:0000256" key="4">
    <source>
        <dbReference type="ARBA" id="ARBA00022540"/>
    </source>
</evidence>
<dbReference type="Gene3D" id="2.40.50.140">
    <property type="entry name" value="Nucleic acid-binding proteins"/>
    <property type="match status" value="1"/>
</dbReference>
<comment type="function">
    <text evidence="1">One of the essential components for the initiation of protein synthesis. Stabilizes the binding of IF-2 and IF-3 on the 30S subunit to which N-formylmethionyl-tRNA(fMet) subsequently binds. Helps modulate mRNA selection, yielding the 30S pre-initiation complex (PIC). Upon addition of the 50S ribosomal subunit IF-1, IF-2 and IF-3 are released leaving the mature 70S translation initiation complex.</text>
</comment>
<dbReference type="Pfam" id="PF01176">
    <property type="entry name" value="eIF-1a"/>
    <property type="match status" value="1"/>
</dbReference>
<comment type="similarity">
    <text evidence="2">Belongs to the IF-1 family.</text>
</comment>
<reference evidence="8" key="1">
    <citation type="journal article" date="2014" name="Genome Biol. Evol.">
        <title>Ancient nuclear plastid DNA in the yew family (taxaceae).</title>
        <authorList>
            <person name="Hsu C.-Y."/>
            <person name="Wu C.-S."/>
            <person name="Chaw S.-M."/>
        </authorList>
    </citation>
    <scope>NUCLEOTIDE SEQUENCE</scope>
</reference>
<evidence type="ECO:0000256" key="3">
    <source>
        <dbReference type="ARBA" id="ARBA00011599"/>
    </source>
</evidence>
<keyword evidence="8" id="KW-0150">Chloroplast</keyword>
<dbReference type="GO" id="GO:0005829">
    <property type="term" value="C:cytosol"/>
    <property type="evidence" value="ECO:0007669"/>
    <property type="project" value="TreeGrafter"/>
</dbReference>
<dbReference type="InterPro" id="IPR004368">
    <property type="entry name" value="TIF_IF1"/>
</dbReference>
<dbReference type="InterPro" id="IPR006196">
    <property type="entry name" value="RNA-binding_domain_S1_IF1"/>
</dbReference>
<evidence type="ECO:0000259" key="7">
    <source>
        <dbReference type="PROSITE" id="PS50832"/>
    </source>
</evidence>